<dbReference type="Pfam" id="PF00930">
    <property type="entry name" value="DPPIV_N"/>
    <property type="match status" value="1"/>
</dbReference>
<dbReference type="AlphaFoldDB" id="A0A132AEE8"/>
<organism evidence="5 6">
    <name type="scientific">Sarcoptes scabiei</name>
    <name type="common">Itch mite</name>
    <name type="synonym">Acarus scabiei</name>
    <dbReference type="NCBI Taxonomy" id="52283"/>
    <lineage>
        <taxon>Eukaryota</taxon>
        <taxon>Metazoa</taxon>
        <taxon>Ecdysozoa</taxon>
        <taxon>Arthropoda</taxon>
        <taxon>Chelicerata</taxon>
        <taxon>Arachnida</taxon>
        <taxon>Acari</taxon>
        <taxon>Acariformes</taxon>
        <taxon>Sarcoptiformes</taxon>
        <taxon>Astigmata</taxon>
        <taxon>Psoroptidia</taxon>
        <taxon>Sarcoptoidea</taxon>
        <taxon>Sarcoptidae</taxon>
        <taxon>Sarcoptinae</taxon>
        <taxon>Sarcoptes</taxon>
    </lineage>
</organism>
<dbReference type="Gene3D" id="2.140.10.30">
    <property type="entry name" value="Dipeptidylpeptidase IV, N-terminal domain"/>
    <property type="match status" value="2"/>
</dbReference>
<dbReference type="EMBL" id="JXLN01013437">
    <property type="protein sequence ID" value="KPM09362.1"/>
    <property type="molecule type" value="Genomic_DNA"/>
</dbReference>
<name>A0A132AEE8_SARSC</name>
<evidence type="ECO:0000313" key="5">
    <source>
        <dbReference type="EMBL" id="KPM09362.1"/>
    </source>
</evidence>
<reference evidence="5 6" key="1">
    <citation type="journal article" date="2015" name="Parasit. Vectors">
        <title>Draft genome of the scabies mite.</title>
        <authorList>
            <person name="Rider S.D.Jr."/>
            <person name="Morgan M.S."/>
            <person name="Arlian L.G."/>
        </authorList>
    </citation>
    <scope>NUCLEOTIDE SEQUENCE [LARGE SCALE GENOMIC DNA]</scope>
    <source>
        <strain evidence="5">Arlian Lab</strain>
    </source>
</reference>
<proteinExistence type="inferred from homology"/>
<dbReference type="InterPro" id="IPR001375">
    <property type="entry name" value="Peptidase_S9_cat"/>
</dbReference>
<gene>
    <name evidence="5" type="ORF">QR98_0078960</name>
</gene>
<dbReference type="Pfam" id="PF00326">
    <property type="entry name" value="Peptidase_S9"/>
    <property type="match status" value="1"/>
</dbReference>
<evidence type="ECO:0000259" key="3">
    <source>
        <dbReference type="Pfam" id="PF00326"/>
    </source>
</evidence>
<accession>A0A132AEE8</accession>
<dbReference type="GO" id="GO:0008239">
    <property type="term" value="F:dipeptidyl-peptidase activity"/>
    <property type="evidence" value="ECO:0007669"/>
    <property type="project" value="TreeGrafter"/>
</dbReference>
<dbReference type="InterPro" id="IPR002469">
    <property type="entry name" value="Peptidase_S9B_N"/>
</dbReference>
<comment type="caution">
    <text evidence="5">The sequence shown here is derived from an EMBL/GenBank/DDBJ whole genome shotgun (WGS) entry which is preliminary data.</text>
</comment>
<comment type="similarity">
    <text evidence="1">Belongs to the peptidase S9A family.</text>
</comment>
<dbReference type="InterPro" id="IPR029058">
    <property type="entry name" value="AB_hydrolase_fold"/>
</dbReference>
<dbReference type="SUPFAM" id="SSF53474">
    <property type="entry name" value="alpha/beta-Hydrolases"/>
    <property type="match status" value="1"/>
</dbReference>
<dbReference type="PRINTS" id="PR00862">
    <property type="entry name" value="PROLIGOPTASE"/>
</dbReference>
<protein>
    <submittedName>
        <fullName evidence="5">Dipeptidyl peptidase 8-like protein</fullName>
    </submittedName>
</protein>
<feature type="compositionally biased region" description="Basic and acidic residues" evidence="2">
    <location>
        <begin position="1"/>
        <end position="39"/>
    </location>
</feature>
<dbReference type="GO" id="GO:0004252">
    <property type="term" value="F:serine-type endopeptidase activity"/>
    <property type="evidence" value="ECO:0007669"/>
    <property type="project" value="InterPro"/>
</dbReference>
<evidence type="ECO:0000259" key="4">
    <source>
        <dbReference type="Pfam" id="PF00930"/>
    </source>
</evidence>
<feature type="domain" description="Dipeptidylpeptidase IV N-terminal" evidence="4">
    <location>
        <begin position="466"/>
        <end position="859"/>
    </location>
</feature>
<feature type="region of interest" description="Disordered" evidence="2">
    <location>
        <begin position="1"/>
        <end position="49"/>
    </location>
</feature>
<dbReference type="InterPro" id="IPR050278">
    <property type="entry name" value="Serine_Prot_S9B/DPPIV"/>
</dbReference>
<dbReference type="Gene3D" id="3.40.50.1820">
    <property type="entry name" value="alpha/beta hydrolase"/>
    <property type="match status" value="1"/>
</dbReference>
<dbReference type="SUPFAM" id="SSF82171">
    <property type="entry name" value="DPP6 N-terminal domain-like"/>
    <property type="match status" value="1"/>
</dbReference>
<dbReference type="Proteomes" id="UP000616769">
    <property type="component" value="Unassembled WGS sequence"/>
</dbReference>
<dbReference type="PANTHER" id="PTHR11731:SF193">
    <property type="entry name" value="DIPEPTIDYL PEPTIDASE 9"/>
    <property type="match status" value="1"/>
</dbReference>
<evidence type="ECO:0000256" key="2">
    <source>
        <dbReference type="SAM" id="MobiDB-lite"/>
    </source>
</evidence>
<dbReference type="GO" id="GO:0006508">
    <property type="term" value="P:proteolysis"/>
    <property type="evidence" value="ECO:0007669"/>
    <property type="project" value="InterPro"/>
</dbReference>
<feature type="domain" description="Peptidase S9 prolyl oligopeptidase catalytic" evidence="3">
    <location>
        <begin position="964"/>
        <end position="1137"/>
    </location>
</feature>
<evidence type="ECO:0000256" key="1">
    <source>
        <dbReference type="ARBA" id="ARBA00005228"/>
    </source>
</evidence>
<feature type="region of interest" description="Disordered" evidence="2">
    <location>
        <begin position="289"/>
        <end position="319"/>
    </location>
</feature>
<dbReference type="OrthoDB" id="16520at2759"/>
<sequence>MSERVVDFKAGDDRNDSNDLHQKESTNKIIRESQNDPHRSRPINSIPSFPNRHYLFNPDVVAYNNAEDQQEDSDAKNLSSPLATNLSDSLRNAFQISNLNMPSLPDYFSQLPSVSMPSMPNISIPNLPTMPTISMPSMPNISMPNISIPNINLPSISDFMPFQHGRINKSWDQINATVREYRRKFISVCPSLPFNFKFCYDRKNENLRIYFLASLNSYETSLYYCDVALNDQNDSFHKSSISQISDMTIIPIISDKNDREKGPNISIKAVESDPIDIIEKRINYIDAKTDVSDDSDGNNLPSFSPTSISSSSASSMSTDSYIQTTIDPDKLRKMNSPTPSLSENDSIEWNQLVNNSDIFSDNLNAFDPTDTRDSHSQEEDLILQRKRIRMNGIISYDFHPKIARFVFTIKNVLYWFDDSEILENHQLKNEYQHATNVNDETERNEYNLTTDLDHYAKHPPYQSNRLDSHDFVKTNATICPYQPDLVAFTADFDLWVCDLSSGWEYRLTKTNYQNTSVMAGRSSFVMQEEFSRFTGFWWCPFPNLFAPNEFTILCEYVDESEVESIQISDWNGACEIHRFPKAGTKNAKSILKLVHFSYAPENDLSSRFNLLKIEDLNQQFVSLLNKFEYLIRCDWYSSDVIWVQLLNRKQNQMLLLIVSISNRFPMQIIHEESMQNHWYNCHEILFFFDRNKMDRSKDNAIKNCDNLKANDNDGGGCDKELYFNDQIEFLWSSEKTGFRHLYKIRVRIVGFNNPFSHDVDENSDQFELEKSEILASQQLTCGDWEVSGSIFWVNEEKNLIFFMGNKEGPLENHLYVISSSTNPSSKVSPRRLSEDDLTHTLVVFDPKFNFCIDFKSNLTSTPTGYLNKVVYSESSGANVHLKPFKVFLIHPKNVDSSGFLDDVPNLGLPPHLFEYKLKSGEMIYGFMFKPDYMEPGFKYPVLLEIYGGPDVQIVTKSFKDLRQHRRHLIASEGYIVVGFDSRGSKHRGTKFESHIYKNFGDVEIEDQVEALQWLAENTGFIDMNRVAIHGWSYGGYLSLMALIKRPDIFKCAIAGAPVTNWYHYDTGYTERYLGLPSENRESYKRSNIISYIKSFPNEYNRLLIIHGMMDENVHFSHTAQLIHSLIMFGKPYNLNIQSINGSVDTKRMT</sequence>
<dbReference type="VEuPathDB" id="VectorBase:SSCA002363"/>
<feature type="compositionally biased region" description="Low complexity" evidence="2">
    <location>
        <begin position="302"/>
        <end position="319"/>
    </location>
</feature>
<evidence type="ECO:0000313" key="6">
    <source>
        <dbReference type="Proteomes" id="UP000616769"/>
    </source>
</evidence>
<dbReference type="InterPro" id="IPR002470">
    <property type="entry name" value="Peptidase_S9A"/>
</dbReference>
<dbReference type="PANTHER" id="PTHR11731">
    <property type="entry name" value="PROTEASE FAMILY S9B,C DIPEPTIDYL-PEPTIDASE IV-RELATED"/>
    <property type="match status" value="1"/>
</dbReference>